<proteinExistence type="predicted"/>
<comment type="caution">
    <text evidence="2">The sequence shown here is derived from an EMBL/GenBank/DDBJ whole genome shotgun (WGS) entry which is preliminary data.</text>
</comment>
<dbReference type="Proteomes" id="UP000265716">
    <property type="component" value="Unassembled WGS sequence"/>
</dbReference>
<dbReference type="GO" id="GO:0004176">
    <property type="term" value="F:ATP-dependent peptidase activity"/>
    <property type="evidence" value="ECO:0007669"/>
    <property type="project" value="InterPro"/>
</dbReference>
<feature type="non-terminal residue" evidence="2">
    <location>
        <position position="1"/>
    </location>
</feature>
<dbReference type="GO" id="GO:0004222">
    <property type="term" value="F:metalloendopeptidase activity"/>
    <property type="evidence" value="ECO:0007669"/>
    <property type="project" value="InterPro"/>
</dbReference>
<reference evidence="2 3" key="1">
    <citation type="submission" date="2018-08" db="EMBL/GenBank/DDBJ databases">
        <title>Aphanomyces genome sequencing and annotation.</title>
        <authorList>
            <person name="Minardi D."/>
            <person name="Oidtmann B."/>
            <person name="Van Der Giezen M."/>
            <person name="Studholme D.J."/>
        </authorList>
    </citation>
    <scope>NUCLEOTIDE SEQUENCE [LARGE SCALE GENOMIC DNA]</scope>
    <source>
        <strain evidence="2 3">SA</strain>
    </source>
</reference>
<evidence type="ECO:0000313" key="3">
    <source>
        <dbReference type="Proteomes" id="UP000265716"/>
    </source>
</evidence>
<evidence type="ECO:0000259" key="1">
    <source>
        <dbReference type="Pfam" id="PF01434"/>
    </source>
</evidence>
<evidence type="ECO:0000313" key="2">
    <source>
        <dbReference type="EMBL" id="RHY75201.1"/>
    </source>
</evidence>
<feature type="domain" description="Peptidase M41" evidence="1">
    <location>
        <begin position="1"/>
        <end position="44"/>
    </location>
</feature>
<dbReference type="Pfam" id="PF01434">
    <property type="entry name" value="Peptidase_M41"/>
    <property type="match status" value="1"/>
</dbReference>
<dbReference type="GO" id="GO:0006508">
    <property type="term" value="P:proteolysis"/>
    <property type="evidence" value="ECO:0007669"/>
    <property type="project" value="InterPro"/>
</dbReference>
<dbReference type="SUPFAM" id="SSF140990">
    <property type="entry name" value="FtsH protease domain-like"/>
    <property type="match status" value="1"/>
</dbReference>
<sequence length="61" mass="6951">VRKLCDASYKRASSILMKNRADLETLAKALLEYETLSGQEITEILRGVKLNRSKEIKKAKQ</sequence>
<dbReference type="Gene3D" id="1.20.58.760">
    <property type="entry name" value="Peptidase M41"/>
    <property type="match status" value="1"/>
</dbReference>
<name>A0A397E7X0_APHAT</name>
<dbReference type="AlphaFoldDB" id="A0A397E7X0"/>
<protein>
    <recommendedName>
        <fullName evidence="1">Peptidase M41 domain-containing protein</fullName>
    </recommendedName>
</protein>
<dbReference type="InterPro" id="IPR037219">
    <property type="entry name" value="Peptidase_M41-like"/>
</dbReference>
<dbReference type="GO" id="GO:0005524">
    <property type="term" value="F:ATP binding"/>
    <property type="evidence" value="ECO:0007669"/>
    <property type="project" value="InterPro"/>
</dbReference>
<dbReference type="InterPro" id="IPR000642">
    <property type="entry name" value="Peptidase_M41"/>
</dbReference>
<gene>
    <name evidence="2" type="ORF">DYB38_013554</name>
</gene>
<organism evidence="2 3">
    <name type="scientific">Aphanomyces astaci</name>
    <name type="common">Crayfish plague agent</name>
    <dbReference type="NCBI Taxonomy" id="112090"/>
    <lineage>
        <taxon>Eukaryota</taxon>
        <taxon>Sar</taxon>
        <taxon>Stramenopiles</taxon>
        <taxon>Oomycota</taxon>
        <taxon>Saprolegniomycetes</taxon>
        <taxon>Saprolegniales</taxon>
        <taxon>Verrucalvaceae</taxon>
        <taxon>Aphanomyces</taxon>
    </lineage>
</organism>
<dbReference type="EMBL" id="QUTC01002083">
    <property type="protein sequence ID" value="RHY75201.1"/>
    <property type="molecule type" value="Genomic_DNA"/>
</dbReference>
<accession>A0A397E7X0</accession>